<evidence type="ECO:0000313" key="2">
    <source>
        <dbReference type="EMBL" id="GFG77326.1"/>
    </source>
</evidence>
<feature type="region of interest" description="Disordered" evidence="1">
    <location>
        <begin position="19"/>
        <end position="56"/>
    </location>
</feature>
<accession>A0ABQ1BYW8</accession>
<dbReference type="Proteomes" id="UP000465240">
    <property type="component" value="Unassembled WGS sequence"/>
</dbReference>
<reference evidence="2 3" key="1">
    <citation type="journal article" date="2019" name="Emerg. Microbes Infect.">
        <title>Comprehensive subspecies identification of 175 nontuberculous mycobacteria species based on 7547 genomic profiles.</title>
        <authorList>
            <person name="Matsumoto Y."/>
            <person name="Kinjo T."/>
            <person name="Motooka D."/>
            <person name="Nabeya D."/>
            <person name="Jung N."/>
            <person name="Uechi K."/>
            <person name="Horii T."/>
            <person name="Iida T."/>
            <person name="Fujita J."/>
            <person name="Nakamura S."/>
        </authorList>
    </citation>
    <scope>NUCLEOTIDE SEQUENCE [LARGE SCALE GENOMIC DNA]</scope>
    <source>
        <strain evidence="2 3">JCM 18565</strain>
    </source>
</reference>
<dbReference type="EMBL" id="BLKX01000001">
    <property type="protein sequence ID" value="GFG77326.1"/>
    <property type="molecule type" value="Genomic_DNA"/>
</dbReference>
<keyword evidence="3" id="KW-1185">Reference proteome</keyword>
<protein>
    <submittedName>
        <fullName evidence="2">Uncharacterized protein</fullName>
    </submittedName>
</protein>
<sequence>MNLAQGNLNSMPQINAWAKSRALNTGGPPRTVPDRRRQRRYQGFYGASSTGADRRA</sequence>
<gene>
    <name evidence="2" type="ORF">MPRG_06020</name>
</gene>
<organism evidence="2 3">
    <name type="scientific">Mycobacterium paragordonae</name>
    <dbReference type="NCBI Taxonomy" id="1389713"/>
    <lineage>
        <taxon>Bacteria</taxon>
        <taxon>Bacillati</taxon>
        <taxon>Actinomycetota</taxon>
        <taxon>Actinomycetes</taxon>
        <taxon>Mycobacteriales</taxon>
        <taxon>Mycobacteriaceae</taxon>
        <taxon>Mycobacterium</taxon>
    </lineage>
</organism>
<evidence type="ECO:0000256" key="1">
    <source>
        <dbReference type="SAM" id="MobiDB-lite"/>
    </source>
</evidence>
<feature type="compositionally biased region" description="Polar residues" evidence="1">
    <location>
        <begin position="47"/>
        <end position="56"/>
    </location>
</feature>
<proteinExistence type="predicted"/>
<comment type="caution">
    <text evidence="2">The sequence shown here is derived from an EMBL/GenBank/DDBJ whole genome shotgun (WGS) entry which is preliminary data.</text>
</comment>
<name>A0ABQ1BYW8_9MYCO</name>
<evidence type="ECO:0000313" key="3">
    <source>
        <dbReference type="Proteomes" id="UP000465240"/>
    </source>
</evidence>